<dbReference type="PANTHER" id="PTHR30582:SF24">
    <property type="entry name" value="L,D-TRANSPEPTIDASE ERFK_SRFK-RELATED"/>
    <property type="match status" value="1"/>
</dbReference>
<proteinExistence type="inferred from homology"/>
<evidence type="ECO:0000256" key="6">
    <source>
        <dbReference type="ARBA" id="ARBA00022960"/>
    </source>
</evidence>
<feature type="active site" description="Nucleophile" evidence="9">
    <location>
        <position position="210"/>
    </location>
</feature>
<keyword evidence="4" id="KW-0808">Transferase</keyword>
<dbReference type="InterPro" id="IPR050979">
    <property type="entry name" value="LD-transpeptidase"/>
</dbReference>
<evidence type="ECO:0000256" key="5">
    <source>
        <dbReference type="ARBA" id="ARBA00022801"/>
    </source>
</evidence>
<feature type="domain" description="L,D-TPase catalytic" evidence="10">
    <location>
        <begin position="94"/>
        <end position="234"/>
    </location>
</feature>
<keyword evidence="8 9" id="KW-0961">Cell wall biogenesis/degradation</keyword>
<dbReference type="PROSITE" id="PS52029">
    <property type="entry name" value="LD_TPASE"/>
    <property type="match status" value="1"/>
</dbReference>
<keyword evidence="12" id="KW-1185">Reference proteome</keyword>
<evidence type="ECO:0000256" key="8">
    <source>
        <dbReference type="ARBA" id="ARBA00023316"/>
    </source>
</evidence>
<keyword evidence="7 9" id="KW-0573">Peptidoglycan synthesis</keyword>
<sequence length="337" mass="36507">MGSALLLCGVATARAAEDAPPVGHYPLPEASDIVGHPRVVTASHDDTVVDIGLNHGIGFDAMRLANPTLNMWLPGEGTEVVVPTRFILPPGPREGVVINLAEKRLYYYPPTGEDEPARVETYPVGVGRMDWQTPLGTTTITTKIENPAWYPPQSIREERARTGKPALPRVVPAGPDNPLGDYAMLLDIPGYMIHGTNRPRGVGMQVSHGCIRMLPRDIDNLVHRLPDGTQVRIINQPVKLGWDNGLLYAQIYPPAEGESQAQEVSDALAAVNKAVKGKDFLVDYAHLMAELKSPSGRVTPLLLEGRPFPLPEPVPTFLDRVDAVQGLYDRLPGALAG</sequence>
<dbReference type="EMBL" id="JAGXFD010000001">
    <property type="protein sequence ID" value="MBZ9566183.1"/>
    <property type="molecule type" value="Genomic_DNA"/>
</dbReference>
<evidence type="ECO:0000259" key="10">
    <source>
        <dbReference type="PROSITE" id="PS52029"/>
    </source>
</evidence>
<evidence type="ECO:0000256" key="2">
    <source>
        <dbReference type="ARBA" id="ARBA00005992"/>
    </source>
</evidence>
<keyword evidence="3" id="KW-0328">Glycosyltransferase</keyword>
<comment type="caution">
    <text evidence="11">The sequence shown here is derived from an EMBL/GenBank/DDBJ whole genome shotgun (WGS) entry which is preliminary data.</text>
</comment>
<feature type="active site" description="Proton donor/acceptor" evidence="9">
    <location>
        <position position="194"/>
    </location>
</feature>
<dbReference type="PANTHER" id="PTHR30582">
    <property type="entry name" value="L,D-TRANSPEPTIDASE"/>
    <property type="match status" value="1"/>
</dbReference>
<dbReference type="CDD" id="cd16913">
    <property type="entry name" value="YkuD_like"/>
    <property type="match status" value="1"/>
</dbReference>
<keyword evidence="5" id="KW-0378">Hydrolase</keyword>
<evidence type="ECO:0000256" key="9">
    <source>
        <dbReference type="PROSITE-ProRule" id="PRU01373"/>
    </source>
</evidence>
<evidence type="ECO:0000256" key="1">
    <source>
        <dbReference type="ARBA" id="ARBA00004752"/>
    </source>
</evidence>
<dbReference type="InterPro" id="IPR038063">
    <property type="entry name" value="Transpep_catalytic_dom"/>
</dbReference>
<gene>
    <name evidence="11" type="ORF">KGQ91_00525</name>
</gene>
<evidence type="ECO:0000313" key="11">
    <source>
        <dbReference type="EMBL" id="MBZ9566183.1"/>
    </source>
</evidence>
<comment type="pathway">
    <text evidence="1 9">Cell wall biogenesis; peptidoglycan biosynthesis.</text>
</comment>
<evidence type="ECO:0000313" key="12">
    <source>
        <dbReference type="Proteomes" id="UP001319883"/>
    </source>
</evidence>
<protein>
    <submittedName>
        <fullName evidence="11">L,D-transpeptidase family protein</fullName>
    </submittedName>
</protein>
<dbReference type="Proteomes" id="UP001319883">
    <property type="component" value="Unassembled WGS sequence"/>
</dbReference>
<dbReference type="SUPFAM" id="SSF141523">
    <property type="entry name" value="L,D-transpeptidase catalytic domain-like"/>
    <property type="match status" value="1"/>
</dbReference>
<reference evidence="11 12" key="1">
    <citation type="submission" date="2021-05" db="EMBL/GenBank/DDBJ databases">
        <title>Petroleum and Energy Research Collection (APPE): ex situ preservation of microbial diversity associated with the oil industry and exploitation of its biotechnological potential.</title>
        <authorList>
            <person name="Paixao C.T.M."/>
            <person name="Gomes M.B."/>
            <person name="Oliveira V.M."/>
        </authorList>
    </citation>
    <scope>NUCLEOTIDE SEQUENCE [LARGE SCALE GENOMIC DNA]</scope>
    <source>
        <strain evidence="11 12">LIT2</strain>
    </source>
</reference>
<dbReference type="Gene3D" id="2.40.440.10">
    <property type="entry name" value="L,D-transpeptidase catalytic domain-like"/>
    <property type="match status" value="1"/>
</dbReference>
<organism evidence="11 12">
    <name type="scientific">Modicisalibacter tunisiensis</name>
    <dbReference type="NCBI Taxonomy" id="390637"/>
    <lineage>
        <taxon>Bacteria</taxon>
        <taxon>Pseudomonadati</taxon>
        <taxon>Pseudomonadota</taxon>
        <taxon>Gammaproteobacteria</taxon>
        <taxon>Oceanospirillales</taxon>
        <taxon>Halomonadaceae</taxon>
        <taxon>Modicisalibacter</taxon>
    </lineage>
</organism>
<keyword evidence="6 9" id="KW-0133">Cell shape</keyword>
<evidence type="ECO:0000256" key="3">
    <source>
        <dbReference type="ARBA" id="ARBA00022676"/>
    </source>
</evidence>
<evidence type="ECO:0000256" key="4">
    <source>
        <dbReference type="ARBA" id="ARBA00022679"/>
    </source>
</evidence>
<evidence type="ECO:0000256" key="7">
    <source>
        <dbReference type="ARBA" id="ARBA00022984"/>
    </source>
</evidence>
<name>A0ABS7WVC6_9GAMM</name>
<dbReference type="Pfam" id="PF03734">
    <property type="entry name" value="YkuD"/>
    <property type="match status" value="1"/>
</dbReference>
<accession>A0ABS7WVC6</accession>
<comment type="similarity">
    <text evidence="2">Belongs to the YkuD family.</text>
</comment>
<dbReference type="InterPro" id="IPR005490">
    <property type="entry name" value="LD_TPept_cat_dom"/>
</dbReference>